<comment type="caution">
    <text evidence="1">The sequence shown here is derived from an EMBL/GenBank/DDBJ whole genome shotgun (WGS) entry which is preliminary data.</text>
</comment>
<proteinExistence type="predicted"/>
<keyword evidence="2" id="KW-1185">Reference proteome</keyword>
<accession>A0A8J2SC00</accession>
<dbReference type="EMBL" id="CAKKNE010000001">
    <property type="protein sequence ID" value="CAH0365659.1"/>
    <property type="molecule type" value="Genomic_DNA"/>
</dbReference>
<gene>
    <name evidence="1" type="ORF">PECAL_1P21090</name>
</gene>
<organism evidence="1 2">
    <name type="scientific">Pelagomonas calceolata</name>
    <dbReference type="NCBI Taxonomy" id="35677"/>
    <lineage>
        <taxon>Eukaryota</taxon>
        <taxon>Sar</taxon>
        <taxon>Stramenopiles</taxon>
        <taxon>Ochrophyta</taxon>
        <taxon>Pelagophyceae</taxon>
        <taxon>Pelagomonadales</taxon>
        <taxon>Pelagomonadaceae</taxon>
        <taxon>Pelagomonas</taxon>
    </lineage>
</organism>
<reference evidence="1" key="1">
    <citation type="submission" date="2021-11" db="EMBL/GenBank/DDBJ databases">
        <authorList>
            <consortium name="Genoscope - CEA"/>
            <person name="William W."/>
        </authorList>
    </citation>
    <scope>NUCLEOTIDE SEQUENCE</scope>
</reference>
<dbReference type="AlphaFoldDB" id="A0A8J2SC00"/>
<dbReference type="Proteomes" id="UP000789595">
    <property type="component" value="Unassembled WGS sequence"/>
</dbReference>
<sequence length="423" mass="47271">MSKVGGQLMKSLSTSPHAKFESKHADIMRRLDELNAFRKAHFDSNSSNLDPAKQKTCMALTDRYACSIISTGFESMSDTGKTKYAKGLEKLVKARTLPFGPDEPHLNAWANLMLASAPRTKGQVRKGRGIIDFGDRYAKTVARIQKTAASYVALYDGNTLQVTCCRTARKAIEDYLNEEIVTSEKEAAEASQLVLSFVAACRGSSENDGEIGFSVREPSRSEIQRYLDEAHAAASADANYTPTTALSVEEYLKQGNVFLFIDESKSPKDGSKLIHTSLCQVSDKVYGLDEKDVLLEHVQTAIDIGRVNEPAFKLARNIVKREALTCFPSSPLEMPNVEANDHTKMVRTMVISLNAMNKLRDKNCVFEKKFTLHHLSLIQNGDSLNYLRASTSGTYYAYCWCWPRWPLLETDQNPWKPEIMPEP</sequence>
<name>A0A8J2SC00_9STRA</name>
<evidence type="ECO:0000313" key="1">
    <source>
        <dbReference type="EMBL" id="CAH0365659.1"/>
    </source>
</evidence>
<protein>
    <submittedName>
        <fullName evidence="1">Uncharacterized protein</fullName>
    </submittedName>
</protein>
<evidence type="ECO:0000313" key="2">
    <source>
        <dbReference type="Proteomes" id="UP000789595"/>
    </source>
</evidence>